<name>A0ABS4CMD4_9ENTE</name>
<proteinExistence type="predicted"/>
<evidence type="ECO:0000313" key="1">
    <source>
        <dbReference type="EMBL" id="MBP1047674.1"/>
    </source>
</evidence>
<dbReference type="Proteomes" id="UP000673375">
    <property type="component" value="Unassembled WGS sequence"/>
</dbReference>
<dbReference type="RefSeq" id="WP_209558457.1">
    <property type="nucleotide sequence ID" value="NZ_JAEDXU010000009.1"/>
</dbReference>
<organism evidence="1 2">
    <name type="scientific">Enterococcus larvae</name>
    <dbReference type="NCBI Taxonomy" id="2794352"/>
    <lineage>
        <taxon>Bacteria</taxon>
        <taxon>Bacillati</taxon>
        <taxon>Bacillota</taxon>
        <taxon>Bacilli</taxon>
        <taxon>Lactobacillales</taxon>
        <taxon>Enterococcaceae</taxon>
        <taxon>Enterococcus</taxon>
    </lineage>
</organism>
<comment type="caution">
    <text evidence="1">The sequence shown here is derived from an EMBL/GenBank/DDBJ whole genome shotgun (WGS) entry which is preliminary data.</text>
</comment>
<dbReference type="EMBL" id="JAEDXU010000009">
    <property type="protein sequence ID" value="MBP1047674.1"/>
    <property type="molecule type" value="Genomic_DNA"/>
</dbReference>
<gene>
    <name evidence="1" type="ORF">I6N96_15405</name>
</gene>
<protein>
    <submittedName>
        <fullName evidence="1">Uncharacterized protein</fullName>
    </submittedName>
</protein>
<evidence type="ECO:0000313" key="2">
    <source>
        <dbReference type="Proteomes" id="UP000673375"/>
    </source>
</evidence>
<keyword evidence="2" id="KW-1185">Reference proteome</keyword>
<sequence length="68" mass="7582">MDRGSIRVGEIYLCSADHLSWSFIGRAVSMEKYSVQVELIKCHPSDRLALDSDNPVLNVNYLGILDAV</sequence>
<reference evidence="1 2" key="1">
    <citation type="submission" date="2020-12" db="EMBL/GenBank/DDBJ databases">
        <title>Vagococcus allomyrinae sp. nov. and Enterococcus lavae sp. nov., isolated from the larvae of Allomyrina dichotoma.</title>
        <authorList>
            <person name="Lee S.D."/>
        </authorList>
    </citation>
    <scope>NUCLEOTIDE SEQUENCE [LARGE SCALE GENOMIC DNA]</scope>
    <source>
        <strain evidence="1 2">BWM-S5</strain>
    </source>
</reference>
<accession>A0ABS4CMD4</accession>